<proteinExistence type="predicted"/>
<comment type="caution">
    <text evidence="1">The sequence shown here is derived from an EMBL/GenBank/DDBJ whole genome shotgun (WGS) entry which is preliminary data.</text>
</comment>
<accession>A0ABT3YJ21</accession>
<protein>
    <recommendedName>
        <fullName evidence="3">PAS domain-containing protein</fullName>
    </recommendedName>
</protein>
<reference evidence="1" key="1">
    <citation type="submission" date="2022-10" db="EMBL/GenBank/DDBJ databases">
        <title>Hoeflea sp. J2-29, isolated from marine algae.</title>
        <authorList>
            <person name="Kristyanto S."/>
            <person name="Kim J.M."/>
            <person name="Jeon C.O."/>
        </authorList>
    </citation>
    <scope>NUCLEOTIDE SEQUENCE</scope>
    <source>
        <strain evidence="1">J2-29</strain>
    </source>
</reference>
<dbReference type="SUPFAM" id="SSF55785">
    <property type="entry name" value="PYP-like sensor domain (PAS domain)"/>
    <property type="match status" value="1"/>
</dbReference>
<keyword evidence="2" id="KW-1185">Reference proteome</keyword>
<gene>
    <name evidence="1" type="ORF">OEG82_17135</name>
</gene>
<dbReference type="InterPro" id="IPR035965">
    <property type="entry name" value="PAS-like_dom_sf"/>
</dbReference>
<evidence type="ECO:0000313" key="1">
    <source>
        <dbReference type="EMBL" id="MCY0095730.1"/>
    </source>
</evidence>
<name>A0ABT3YJ21_9HYPH</name>
<evidence type="ECO:0000313" key="2">
    <source>
        <dbReference type="Proteomes" id="UP001081283"/>
    </source>
</evidence>
<dbReference type="RefSeq" id="WP_267613604.1">
    <property type="nucleotide sequence ID" value="NZ_JAOVZQ010000001.1"/>
</dbReference>
<dbReference type="EMBL" id="JAOVZQ010000001">
    <property type="protein sequence ID" value="MCY0095730.1"/>
    <property type="molecule type" value="Genomic_DNA"/>
</dbReference>
<evidence type="ECO:0008006" key="3">
    <source>
        <dbReference type="Google" id="ProtNLM"/>
    </source>
</evidence>
<organism evidence="1 2">
    <name type="scientific">Hoeflea ulvae</name>
    <dbReference type="NCBI Taxonomy" id="2983764"/>
    <lineage>
        <taxon>Bacteria</taxon>
        <taxon>Pseudomonadati</taxon>
        <taxon>Pseudomonadota</taxon>
        <taxon>Alphaproteobacteria</taxon>
        <taxon>Hyphomicrobiales</taxon>
        <taxon>Rhizobiaceae</taxon>
        <taxon>Hoeflea</taxon>
    </lineage>
</organism>
<sequence>MNSHISPMSFELPDSAPERIRAFLTLWHQKADGDMPSAADFDVATLSSDYPLLVRIRLEGPKETLVLDDVAIAERWPFMTPVKDRPLTDFVPEHSKKRVMGAFEETLASGVPNYYETTSWKHDGQCVTLARLVAPLVDGDRRELIALWDVVATA</sequence>
<dbReference type="Proteomes" id="UP001081283">
    <property type="component" value="Unassembled WGS sequence"/>
</dbReference>